<evidence type="ECO:0000313" key="2">
    <source>
        <dbReference type="EMBL" id="WNM64063.1"/>
    </source>
</evidence>
<dbReference type="Pfam" id="PF10005">
    <property type="entry name" value="Zn_ribbon_DZR_6"/>
    <property type="match status" value="1"/>
</dbReference>
<dbReference type="InterPro" id="IPR031321">
    <property type="entry name" value="UCP012641"/>
</dbReference>
<keyword evidence="3" id="KW-1185">Reference proteome</keyword>
<evidence type="ECO:0000259" key="1">
    <source>
        <dbReference type="Pfam" id="PF10005"/>
    </source>
</evidence>
<dbReference type="EMBL" id="CP116968">
    <property type="protein sequence ID" value="WNM64063.1"/>
    <property type="molecule type" value="Genomic_DNA"/>
</dbReference>
<dbReference type="KEGG" id="nneo:PQG83_10005"/>
<gene>
    <name evidence="2" type="ORF">PQG83_10005</name>
</gene>
<dbReference type="InterPro" id="IPR011201">
    <property type="entry name" value="Zinc-ribbon_6_bact"/>
</dbReference>
<reference evidence="2 3" key="1">
    <citation type="submission" date="2023-01" db="EMBL/GenBank/DDBJ databases">
        <title>Cultivation and genomic characterization of new, ubiquitous marine nitrite-oxidizing bacteria from the Nitrospirales.</title>
        <authorList>
            <person name="Mueller A.J."/>
            <person name="Daebeler A."/>
            <person name="Herbold C.W."/>
            <person name="Kirkegaard R.H."/>
            <person name="Daims H."/>
        </authorList>
    </citation>
    <scope>NUCLEOTIDE SEQUENCE [LARGE SCALE GENOMIC DNA]</scope>
    <source>
        <strain evidence="2 3">DK</strain>
    </source>
</reference>
<protein>
    <submittedName>
        <fullName evidence="2">Zinc-binding metallopeptidase</fullName>
    </submittedName>
</protein>
<sequence length="352" mass="40328">MKMYTCHCGNTLFFENTHCLSCHSEVGWCPTCHRISGLLVSPDGAYRCGYTACHAPLLKCHNYAVEQVCNRCLQANPNDQPVTQLCDYCRYNDTIPDLTVEGNRERWYRLETGKRRLLYTLDLLGLPYGKAEDGIQPGLSFDFKADVNLSGNVWHTMGEHEQVLTGHHNGKITINLRETEDVEREKLRVSFGEAHRTIIGHFRHEIAHYYWEMLIRNTQEEAFIRIFGDHQHPTYAEALERHYSEGPPSDWQTSFISVYATMHPWEDFAETFAKYLAIVSVLDTARHTGIGEGIDPTTANIEDMIRSYQRLGLGLNEMNRAMGLLDLIPEVLVPPVIAKLQYIHQLIRGTRS</sequence>
<dbReference type="Pfam" id="PF15887">
    <property type="entry name" value="Peptidase_Mx"/>
    <property type="match status" value="1"/>
</dbReference>
<organism evidence="2 3">
    <name type="scientific">Candidatus Nitrospira neomarina</name>
    <dbReference type="NCBI Taxonomy" id="3020899"/>
    <lineage>
        <taxon>Bacteria</taxon>
        <taxon>Pseudomonadati</taxon>
        <taxon>Nitrospirota</taxon>
        <taxon>Nitrospiria</taxon>
        <taxon>Nitrospirales</taxon>
        <taxon>Nitrospiraceae</taxon>
        <taxon>Nitrospira</taxon>
    </lineage>
</organism>
<accession>A0AA96JY30</accession>
<evidence type="ECO:0000313" key="3">
    <source>
        <dbReference type="Proteomes" id="UP001302494"/>
    </source>
</evidence>
<dbReference type="Gene3D" id="3.40.390.70">
    <property type="match status" value="1"/>
</dbReference>
<dbReference type="Proteomes" id="UP001302494">
    <property type="component" value="Chromosome"/>
</dbReference>
<dbReference type="PIRSF" id="PIRSF012641">
    <property type="entry name" value="UCP012641"/>
    <property type="match status" value="1"/>
</dbReference>
<dbReference type="AlphaFoldDB" id="A0AA96JY30"/>
<proteinExistence type="predicted"/>
<feature type="domain" description="Zinc-ribbon" evidence="1">
    <location>
        <begin position="4"/>
        <end position="99"/>
    </location>
</feature>
<dbReference type="RefSeq" id="WP_312748973.1">
    <property type="nucleotide sequence ID" value="NZ_CP116968.1"/>
</dbReference>
<name>A0AA96JY30_9BACT</name>